<dbReference type="PROSITE" id="PS51462">
    <property type="entry name" value="NUDIX"/>
    <property type="match status" value="1"/>
</dbReference>
<comment type="similarity">
    <text evidence="3">Belongs to the Nudix hydrolase family.</text>
</comment>
<name>A0ABU2HMM2_9RHOB</name>
<keyword evidence="6" id="KW-1185">Reference proteome</keyword>
<dbReference type="EMBL" id="JAVQLW010000001">
    <property type="protein sequence ID" value="MDS9466291.1"/>
    <property type="molecule type" value="Genomic_DNA"/>
</dbReference>
<dbReference type="PANTHER" id="PTHR43736">
    <property type="entry name" value="ADP-RIBOSE PYROPHOSPHATASE"/>
    <property type="match status" value="1"/>
</dbReference>
<dbReference type="SUPFAM" id="SSF55811">
    <property type="entry name" value="Nudix"/>
    <property type="match status" value="1"/>
</dbReference>
<dbReference type="PROSITE" id="PS00893">
    <property type="entry name" value="NUDIX_BOX"/>
    <property type="match status" value="1"/>
</dbReference>
<keyword evidence="2 3" id="KW-0378">Hydrolase</keyword>
<dbReference type="PRINTS" id="PR00502">
    <property type="entry name" value="NUDIXFAMILY"/>
</dbReference>
<reference evidence="6" key="1">
    <citation type="submission" date="2023-07" db="EMBL/GenBank/DDBJ databases">
        <title>Paracoccus sp. MBLB3053 whole genome sequence.</title>
        <authorList>
            <person name="Hwang C.Y."/>
            <person name="Cho E.-S."/>
            <person name="Seo M.-J."/>
        </authorList>
    </citation>
    <scope>NUCLEOTIDE SEQUENCE [LARGE SCALE GENOMIC DNA]</scope>
    <source>
        <strain evidence="6">MBLB3053</strain>
    </source>
</reference>
<dbReference type="InterPro" id="IPR015797">
    <property type="entry name" value="NUDIX_hydrolase-like_dom_sf"/>
</dbReference>
<dbReference type="InterPro" id="IPR020084">
    <property type="entry name" value="NUDIX_hydrolase_CS"/>
</dbReference>
<evidence type="ECO:0000256" key="3">
    <source>
        <dbReference type="RuleBase" id="RU003476"/>
    </source>
</evidence>
<organism evidence="5 6">
    <name type="scientific">Paracoccus aurantius</name>
    <dbReference type="NCBI Taxonomy" id="3073814"/>
    <lineage>
        <taxon>Bacteria</taxon>
        <taxon>Pseudomonadati</taxon>
        <taxon>Pseudomonadota</taxon>
        <taxon>Alphaproteobacteria</taxon>
        <taxon>Rhodobacterales</taxon>
        <taxon>Paracoccaceae</taxon>
        <taxon>Paracoccus</taxon>
    </lineage>
</organism>
<dbReference type="InterPro" id="IPR000086">
    <property type="entry name" value="NUDIX_hydrolase_dom"/>
</dbReference>
<evidence type="ECO:0000259" key="4">
    <source>
        <dbReference type="PROSITE" id="PS51462"/>
    </source>
</evidence>
<evidence type="ECO:0000313" key="5">
    <source>
        <dbReference type="EMBL" id="MDS9466291.1"/>
    </source>
</evidence>
<dbReference type="Proteomes" id="UP001269144">
    <property type="component" value="Unassembled WGS sequence"/>
</dbReference>
<comment type="cofactor">
    <cofactor evidence="1">
        <name>Mg(2+)</name>
        <dbReference type="ChEBI" id="CHEBI:18420"/>
    </cofactor>
</comment>
<feature type="domain" description="Nudix hydrolase" evidence="4">
    <location>
        <begin position="1"/>
        <end position="134"/>
    </location>
</feature>
<dbReference type="RefSeq" id="WP_311158486.1">
    <property type="nucleotide sequence ID" value="NZ_JAVQLW010000001.1"/>
</dbReference>
<comment type="caution">
    <text evidence="5">The sequence shown here is derived from an EMBL/GenBank/DDBJ whole genome shotgun (WGS) entry which is preliminary data.</text>
</comment>
<accession>A0ABU2HMM2</accession>
<sequence>MAHFPRLAALAVTLDGDRVLLVQRRNPPDAGLWGFPGGHVEPGETALDAAARELAEETGVIALPRIYLDNIDMIECGEDGALRYHFLLAAVLCDYVSGDPVAADDAMDANWFLVEDILAGAKPLSGGVARTLARAMAAQQAGASQQAGVAQPSGTARQAG</sequence>
<evidence type="ECO:0000256" key="2">
    <source>
        <dbReference type="ARBA" id="ARBA00022801"/>
    </source>
</evidence>
<dbReference type="CDD" id="cd04673">
    <property type="entry name" value="NUDIX_ADPRase"/>
    <property type="match status" value="1"/>
</dbReference>
<gene>
    <name evidence="5" type="ORF">RGQ15_01720</name>
</gene>
<dbReference type="Pfam" id="PF00293">
    <property type="entry name" value="NUDIX"/>
    <property type="match status" value="1"/>
</dbReference>
<dbReference type="InterPro" id="IPR020476">
    <property type="entry name" value="Nudix_hydrolase"/>
</dbReference>
<evidence type="ECO:0000256" key="1">
    <source>
        <dbReference type="ARBA" id="ARBA00001946"/>
    </source>
</evidence>
<dbReference type="Gene3D" id="3.90.79.10">
    <property type="entry name" value="Nucleoside Triphosphate Pyrophosphohydrolase"/>
    <property type="match status" value="1"/>
</dbReference>
<dbReference type="GO" id="GO:0016787">
    <property type="term" value="F:hydrolase activity"/>
    <property type="evidence" value="ECO:0007669"/>
    <property type="project" value="UniProtKB-KW"/>
</dbReference>
<proteinExistence type="inferred from homology"/>
<evidence type="ECO:0000313" key="6">
    <source>
        <dbReference type="Proteomes" id="UP001269144"/>
    </source>
</evidence>
<protein>
    <submittedName>
        <fullName evidence="5">NUDIX hydrolase</fullName>
    </submittedName>
</protein>
<dbReference type="PANTHER" id="PTHR43736:SF1">
    <property type="entry name" value="DIHYDRONEOPTERIN TRIPHOSPHATE DIPHOSPHATASE"/>
    <property type="match status" value="1"/>
</dbReference>